<dbReference type="CDD" id="cd00118">
    <property type="entry name" value="LysM"/>
    <property type="match status" value="2"/>
</dbReference>
<dbReference type="SMART" id="SM00257">
    <property type="entry name" value="LysM"/>
    <property type="match status" value="2"/>
</dbReference>
<protein>
    <recommendedName>
        <fullName evidence="4">LysM domain-containing protein</fullName>
    </recommendedName>
</protein>
<dbReference type="Pfam" id="PF00182">
    <property type="entry name" value="Glyco_hydro_19"/>
    <property type="match status" value="1"/>
</dbReference>
<evidence type="ECO:0000259" key="4">
    <source>
        <dbReference type="PROSITE" id="PS51782"/>
    </source>
</evidence>
<evidence type="ECO:0000313" key="5">
    <source>
        <dbReference type="EMBL" id="CAF1112354.1"/>
    </source>
</evidence>
<dbReference type="SUPFAM" id="SSF54106">
    <property type="entry name" value="LysM domain"/>
    <property type="match status" value="2"/>
</dbReference>
<comment type="caution">
    <text evidence="5">The sequence shown here is derived from an EMBL/GenBank/DDBJ whole genome shotgun (WGS) entry which is preliminary data.</text>
</comment>
<dbReference type="PROSITE" id="PS51782">
    <property type="entry name" value="LYSM"/>
    <property type="match status" value="2"/>
</dbReference>
<feature type="domain" description="LysM" evidence="4">
    <location>
        <begin position="22"/>
        <end position="66"/>
    </location>
</feature>
<reference evidence="5" key="1">
    <citation type="submission" date="2021-02" db="EMBL/GenBank/DDBJ databases">
        <authorList>
            <person name="Nowell W R."/>
        </authorList>
    </citation>
    <scope>NUCLEOTIDE SEQUENCE</scope>
    <source>
        <strain evidence="5">Ploen Becks lab</strain>
    </source>
</reference>
<dbReference type="GO" id="GO:0006032">
    <property type="term" value="P:chitin catabolic process"/>
    <property type="evidence" value="ECO:0007669"/>
    <property type="project" value="InterPro"/>
</dbReference>
<gene>
    <name evidence="5" type="ORF">OXX778_LOCUS21679</name>
</gene>
<accession>A0A814PZA7</accession>
<feature type="signal peptide" evidence="3">
    <location>
        <begin position="1"/>
        <end position="19"/>
    </location>
</feature>
<feature type="chain" id="PRO_5033002537" description="LysM domain-containing protein" evidence="3">
    <location>
        <begin position="20"/>
        <end position="345"/>
    </location>
</feature>
<keyword evidence="3" id="KW-0732">Signal</keyword>
<organism evidence="5 6">
    <name type="scientific">Brachionus calyciflorus</name>
    <dbReference type="NCBI Taxonomy" id="104777"/>
    <lineage>
        <taxon>Eukaryota</taxon>
        <taxon>Metazoa</taxon>
        <taxon>Spiralia</taxon>
        <taxon>Gnathifera</taxon>
        <taxon>Rotifera</taxon>
        <taxon>Eurotatoria</taxon>
        <taxon>Monogononta</taxon>
        <taxon>Pseudotrocha</taxon>
        <taxon>Ploima</taxon>
        <taxon>Brachionidae</taxon>
        <taxon>Brachionus</taxon>
    </lineage>
</organism>
<proteinExistence type="predicted"/>
<evidence type="ECO:0000313" key="6">
    <source>
        <dbReference type="Proteomes" id="UP000663879"/>
    </source>
</evidence>
<dbReference type="InterPro" id="IPR000726">
    <property type="entry name" value="Glyco_hydro_19_cat"/>
</dbReference>
<dbReference type="InterPro" id="IPR036779">
    <property type="entry name" value="LysM_dom_sf"/>
</dbReference>
<dbReference type="EMBL" id="CAJNOC010008238">
    <property type="protein sequence ID" value="CAF1112354.1"/>
    <property type="molecule type" value="Genomic_DNA"/>
</dbReference>
<dbReference type="InterPro" id="IPR018392">
    <property type="entry name" value="LysM"/>
</dbReference>
<evidence type="ECO:0000256" key="1">
    <source>
        <dbReference type="ARBA" id="ARBA00022821"/>
    </source>
</evidence>
<sequence length="345" mass="37897">MNIFLTSCILFSLIYLAYTCSQYHTVVSGDICYTIANKYQITLNDLMNLNPGLNCQLLYIGQQICITSPLTTKPPSGSCSSYYTVRPGDYCYLIAQNNGISLIDFYNLNNGINCNYLQVGQSVCISGGGGSGGGVTTTSSPSVTSTGNLVTKDEFINAVVSSGYQRPRDDQYVNFVSKARPDGSITSKRELAMFLAQILWESGGLVYLSEIACLQNGCAGSYVTADDYPGQKYYGRGYIQLTWSYNYKAASQDLYNDLRLYTNANQVALDDGIAWAVSFWYWKKNVHSRPGVSSGQFGATTNAINGALECSGPYTSKARQRFEIYKKVLIAFSIFEAPIENGCYN</sequence>
<dbReference type="AlphaFoldDB" id="A0A814PZA7"/>
<dbReference type="PANTHER" id="PTHR22595:SF79">
    <property type="entry name" value="CHITINASE 12"/>
    <property type="match status" value="1"/>
</dbReference>
<keyword evidence="1" id="KW-0611">Plant defense</keyword>
<dbReference type="GO" id="GO:0006952">
    <property type="term" value="P:defense response"/>
    <property type="evidence" value="ECO:0007669"/>
    <property type="project" value="UniProtKB-KW"/>
</dbReference>
<feature type="domain" description="LysM" evidence="4">
    <location>
        <begin position="81"/>
        <end position="125"/>
    </location>
</feature>
<dbReference type="GO" id="GO:0016998">
    <property type="term" value="P:cell wall macromolecule catabolic process"/>
    <property type="evidence" value="ECO:0007669"/>
    <property type="project" value="InterPro"/>
</dbReference>
<dbReference type="Gene3D" id="1.10.530.10">
    <property type="match status" value="1"/>
</dbReference>
<dbReference type="Gene3D" id="3.10.350.10">
    <property type="entry name" value="LysM domain"/>
    <property type="match status" value="2"/>
</dbReference>
<dbReference type="InterPro" id="IPR023346">
    <property type="entry name" value="Lysozyme-like_dom_sf"/>
</dbReference>
<evidence type="ECO:0000256" key="3">
    <source>
        <dbReference type="SAM" id="SignalP"/>
    </source>
</evidence>
<dbReference type="SUPFAM" id="SSF53955">
    <property type="entry name" value="Lysozyme-like"/>
    <property type="match status" value="1"/>
</dbReference>
<dbReference type="Proteomes" id="UP000663879">
    <property type="component" value="Unassembled WGS sequence"/>
</dbReference>
<name>A0A814PZA7_9BILA</name>
<dbReference type="OrthoDB" id="5985073at2759"/>
<keyword evidence="2" id="KW-1015">Disulfide bond</keyword>
<keyword evidence="6" id="KW-1185">Reference proteome</keyword>
<dbReference type="PANTHER" id="PTHR22595">
    <property type="entry name" value="CHITINASE-RELATED"/>
    <property type="match status" value="1"/>
</dbReference>
<dbReference type="CDD" id="cd00325">
    <property type="entry name" value="chitinase_GH19"/>
    <property type="match status" value="1"/>
</dbReference>
<dbReference type="Pfam" id="PF01476">
    <property type="entry name" value="LysM"/>
    <property type="match status" value="2"/>
</dbReference>
<dbReference type="GO" id="GO:0004568">
    <property type="term" value="F:chitinase activity"/>
    <property type="evidence" value="ECO:0007669"/>
    <property type="project" value="InterPro"/>
</dbReference>
<evidence type="ECO:0000256" key="2">
    <source>
        <dbReference type="ARBA" id="ARBA00023157"/>
    </source>
</evidence>